<dbReference type="AlphaFoldDB" id="A0A5B9DQK2"/>
<reference evidence="2 3" key="1">
    <citation type="journal article" date="2015" name="Int. J. Syst. Evol. Microbiol.">
        <title>Youhaiella tibetensis gen. nov., sp. nov., isolated from subsurface sediment.</title>
        <authorList>
            <person name="Wang Y.X."/>
            <person name="Huang F.Q."/>
            <person name="Nogi Y."/>
            <person name="Pang S.J."/>
            <person name="Wang P.K."/>
            <person name="Lv J."/>
        </authorList>
    </citation>
    <scope>NUCLEOTIDE SEQUENCE [LARGE SCALE GENOMIC DNA]</scope>
    <source>
        <strain evidence="3">fig4</strain>
    </source>
</reference>
<dbReference type="EMBL" id="CP041690">
    <property type="protein sequence ID" value="QEE21332.1"/>
    <property type="molecule type" value="Genomic_DNA"/>
</dbReference>
<dbReference type="InterPro" id="IPR054539">
    <property type="entry name" value="Beta-prop_PDH"/>
</dbReference>
<name>A0A5B9DQK2_9HYPH</name>
<dbReference type="PANTHER" id="PTHR19328:SF53">
    <property type="entry name" value="MEMBRANE PROTEIN"/>
    <property type="match status" value="1"/>
</dbReference>
<dbReference type="Proteomes" id="UP000321062">
    <property type="component" value="Chromosome"/>
</dbReference>
<dbReference type="PANTHER" id="PTHR19328">
    <property type="entry name" value="HEDGEHOG-INTERACTING PROTEIN"/>
    <property type="match status" value="1"/>
</dbReference>
<keyword evidence="3" id="KW-1185">Reference proteome</keyword>
<evidence type="ECO:0000313" key="3">
    <source>
        <dbReference type="Proteomes" id="UP000321062"/>
    </source>
</evidence>
<evidence type="ECO:0000313" key="2">
    <source>
        <dbReference type="EMBL" id="QEE21332.1"/>
    </source>
</evidence>
<dbReference type="SUPFAM" id="SSF50952">
    <property type="entry name" value="Soluble quinoprotein glucose dehydrogenase"/>
    <property type="match status" value="1"/>
</dbReference>
<evidence type="ECO:0000259" key="1">
    <source>
        <dbReference type="Pfam" id="PF22807"/>
    </source>
</evidence>
<dbReference type="RefSeq" id="WP_147656529.1">
    <property type="nucleotide sequence ID" value="NZ_BMFM01000001.1"/>
</dbReference>
<dbReference type="InterPro" id="IPR011041">
    <property type="entry name" value="Quinoprot_gluc/sorb_DH_b-prop"/>
</dbReference>
<dbReference type="Gene3D" id="2.120.10.30">
    <property type="entry name" value="TolB, C-terminal domain"/>
    <property type="match status" value="1"/>
</dbReference>
<feature type="domain" description="Pyrroloquinoline quinone-dependent pyranose dehydrogenase beta-propeller" evidence="1">
    <location>
        <begin position="83"/>
        <end position="299"/>
    </location>
</feature>
<feature type="domain" description="Pyrroloquinoline quinone-dependent pyranose dehydrogenase beta-propeller" evidence="1">
    <location>
        <begin position="342"/>
        <end position="451"/>
    </location>
</feature>
<dbReference type="Pfam" id="PF22807">
    <property type="entry name" value="TrAA12"/>
    <property type="match status" value="2"/>
</dbReference>
<dbReference type="OrthoDB" id="9770043at2"/>
<organism evidence="2 3">
    <name type="scientific">Paradevosia tibetensis</name>
    <dbReference type="NCBI Taxonomy" id="1447062"/>
    <lineage>
        <taxon>Bacteria</taxon>
        <taxon>Pseudomonadati</taxon>
        <taxon>Pseudomonadota</taxon>
        <taxon>Alphaproteobacteria</taxon>
        <taxon>Hyphomicrobiales</taxon>
        <taxon>Devosiaceae</taxon>
        <taxon>Paradevosia</taxon>
    </lineage>
</organism>
<protein>
    <submittedName>
        <fullName evidence="2">Sorbosone dehydrogenase family protein</fullName>
    </submittedName>
</protein>
<proteinExistence type="predicted"/>
<dbReference type="KEGG" id="yti:FNA67_14555"/>
<dbReference type="InterPro" id="IPR011042">
    <property type="entry name" value="6-blade_b-propeller_TolB-like"/>
</dbReference>
<accession>A0A5B9DQK2</accession>
<sequence length="454" mass="48592">MLKFIPIVAISMSAFLAAGAAANAQSGAASGQVLSGDAAFGDWSKDAPGVTRHFTVDDLPKPGATPSASNSAHGVPLPDGLTPKVPDGFKVELVAQGIKNPRAIRFAPNGDLFVANSAANEVRVYRIAEGSAKPTEEGVFATDKLNQPYGIAFYPPGDNPEWVYVANADGLVRFPYKSGDLKAGGAPEVILEGIPPNHHWTRDVVFSPDGKTLYFSVGSGSNVAEDMAPEPEGGVEAWAKDHALGATWGSEERRADVLAFDPDGKNERVFATGLRNCSGMTLQPQTNALWCVVNERDALGDNLPFDYATSVKEGAFYGWPWYYIGDHEDPRLAGKRPDLKGQVTVPDVLFAAHSAPLNIAFYEGDQFPAEYKGNAFVAMHGSWNRAPRGGYKVVRLLFDADGKPTGEYQDFMTGFVISNDEVWGRPVGVAVAKDGSLFVSEDGSGTIWRVSYGK</sequence>
<gene>
    <name evidence="2" type="ORF">FNA67_14555</name>
</gene>